<feature type="compositionally biased region" description="Basic and acidic residues" evidence="2">
    <location>
        <begin position="602"/>
        <end position="622"/>
    </location>
</feature>
<comment type="caution">
    <text evidence="3">The sequence shown here is derived from an EMBL/GenBank/DDBJ whole genome shotgun (WGS) entry which is preliminary data.</text>
</comment>
<proteinExistence type="predicted"/>
<evidence type="ECO:0000256" key="2">
    <source>
        <dbReference type="SAM" id="MobiDB-lite"/>
    </source>
</evidence>
<name>A0AAV5W9Z7_9BILA</name>
<dbReference type="PANTHER" id="PTHR23216">
    <property type="entry name" value="NUCLEOLAR AND COILED-BODY PHOSPHOPROTEIN 1"/>
    <property type="match status" value="1"/>
</dbReference>
<evidence type="ECO:0000313" key="4">
    <source>
        <dbReference type="Proteomes" id="UP001432322"/>
    </source>
</evidence>
<feature type="non-terminal residue" evidence="3">
    <location>
        <position position="1"/>
    </location>
</feature>
<feature type="non-terminal residue" evidence="3">
    <location>
        <position position="892"/>
    </location>
</feature>
<dbReference type="InterPro" id="IPR039191">
    <property type="entry name" value="Nopp140-like"/>
</dbReference>
<dbReference type="EMBL" id="BTSY01000005">
    <property type="protein sequence ID" value="GMT29071.1"/>
    <property type="molecule type" value="Genomic_DNA"/>
</dbReference>
<feature type="coiled-coil region" evidence="1">
    <location>
        <begin position="722"/>
        <end position="752"/>
    </location>
</feature>
<sequence length="892" mass="98879">TCQMDVFGSSENTFHTAHLSKPKKIIEIPTNAPVQTRHDEVGYSSGSFTFPADSHWRDRFIVWRATGTVLILEERSVRHTVLENCIAFNFSRAPIVPGTHISLVSNVLLIVVTTQSSVHRFTCRLAFDSSDSEIESVESTLAHLLDVVMSKDLVRGESHDVHQLAARSTPAAAAVVIRPEDTRVAVSLGDGELVIVTIGNGMGSKSDEMPITEAGFMQRFVGKTRNGVMGVCASTEIYKRSEIKNDVDFTPFYTVNKDLSIRIVNGETYQTAFSVEFKELVSLIGDVVDASIRWNNCGSFGVILVAITTTQAVHFLILRDVERTLEMVAETRIVTTSRLVDFGVHAVAKDLARLWIVTGSGQGTVGGEAEAEEKKDEDAIALPSDVYALEYMNLHVPCVVGDGNSPHVGVSHSWIKVRGAGETRYERFSLRQKLRLDSSSVSSSAARENSQMLRKEVFNVDNHQFDVVLRAVRITTDNPSSSSFFVVHNDWASLISAVDTYIRSAEFERKFVSSDWSTSSGVTARDGRVEAETRFYRALSSSCSEIERSMSRPIGLFIAPVAGSNLVGVIQETSTTVVVESCGQLVERLSREQKETLLKALEEARNEEAKPISSPREKERAAKRSRNAFDEMDEDNEEILSEAVELFVRRAKGVMSGRRGDEEDEDEMEEDSSSDNSPTSLNSDQLSDMNTSPYGGSFTAGLVNTVIRTRIMDDYKIASRLIRLMENRRVNLEEHREDLKELVRTLGVLIAQLDMYVDRENGGTDSLAGWLFSPQSLPLLRVEGGYETEMSMYGDEEDDRPPLHTFIDRSVISILSAINPLSPSQAIPKLLAVRDKHETIKGLYTFWGCQLPPTLKYVVAYYSAIALSGTGMPRKALDHFKEAANGMRMGDK</sequence>
<dbReference type="GO" id="GO:0005654">
    <property type="term" value="C:nucleoplasm"/>
    <property type="evidence" value="ECO:0007669"/>
    <property type="project" value="TreeGrafter"/>
</dbReference>
<keyword evidence="1" id="KW-0175">Coiled coil</keyword>
<keyword evidence="4" id="KW-1185">Reference proteome</keyword>
<accession>A0AAV5W9Z7</accession>
<dbReference type="PANTHER" id="PTHR23216:SF1">
    <property type="entry name" value="NUCLEOLAR AND COILED-BODY PHOSPHOPROTEIN 1"/>
    <property type="match status" value="1"/>
</dbReference>
<reference evidence="3" key="1">
    <citation type="submission" date="2023-10" db="EMBL/GenBank/DDBJ databases">
        <title>Genome assembly of Pristionchus species.</title>
        <authorList>
            <person name="Yoshida K."/>
            <person name="Sommer R.J."/>
        </authorList>
    </citation>
    <scope>NUCLEOTIDE SEQUENCE</scope>
    <source>
        <strain evidence="3">RS5133</strain>
    </source>
</reference>
<evidence type="ECO:0000256" key="1">
    <source>
        <dbReference type="SAM" id="Coils"/>
    </source>
</evidence>
<evidence type="ECO:0000313" key="3">
    <source>
        <dbReference type="EMBL" id="GMT29071.1"/>
    </source>
</evidence>
<feature type="region of interest" description="Disordered" evidence="2">
    <location>
        <begin position="655"/>
        <end position="692"/>
    </location>
</feature>
<dbReference type="AlphaFoldDB" id="A0AAV5W9Z7"/>
<organism evidence="3 4">
    <name type="scientific">Pristionchus fissidentatus</name>
    <dbReference type="NCBI Taxonomy" id="1538716"/>
    <lineage>
        <taxon>Eukaryota</taxon>
        <taxon>Metazoa</taxon>
        <taxon>Ecdysozoa</taxon>
        <taxon>Nematoda</taxon>
        <taxon>Chromadorea</taxon>
        <taxon>Rhabditida</taxon>
        <taxon>Rhabditina</taxon>
        <taxon>Diplogasteromorpha</taxon>
        <taxon>Diplogasteroidea</taxon>
        <taxon>Neodiplogasteridae</taxon>
        <taxon>Pristionchus</taxon>
    </lineage>
</organism>
<feature type="compositionally biased region" description="Low complexity" evidence="2">
    <location>
        <begin position="674"/>
        <end position="684"/>
    </location>
</feature>
<feature type="compositionally biased region" description="Acidic residues" evidence="2">
    <location>
        <begin position="662"/>
        <end position="673"/>
    </location>
</feature>
<feature type="region of interest" description="Disordered" evidence="2">
    <location>
        <begin position="602"/>
        <end position="635"/>
    </location>
</feature>
<dbReference type="GO" id="GO:0005730">
    <property type="term" value="C:nucleolus"/>
    <property type="evidence" value="ECO:0007669"/>
    <property type="project" value="InterPro"/>
</dbReference>
<protein>
    <submittedName>
        <fullName evidence="3">Uncharacterized protein</fullName>
    </submittedName>
</protein>
<dbReference type="Proteomes" id="UP001432322">
    <property type="component" value="Unassembled WGS sequence"/>
</dbReference>
<gene>
    <name evidence="3" type="ORF">PFISCL1PPCAC_20368</name>
</gene>